<organism evidence="1 2">
    <name type="scientific">Chlorella sorokiniana</name>
    <name type="common">Freshwater green alga</name>
    <dbReference type="NCBI Taxonomy" id="3076"/>
    <lineage>
        <taxon>Eukaryota</taxon>
        <taxon>Viridiplantae</taxon>
        <taxon>Chlorophyta</taxon>
        <taxon>core chlorophytes</taxon>
        <taxon>Trebouxiophyceae</taxon>
        <taxon>Chlorellales</taxon>
        <taxon>Chlorellaceae</taxon>
        <taxon>Chlorella clade</taxon>
        <taxon>Chlorella</taxon>
    </lineage>
</organism>
<proteinExistence type="predicted"/>
<keyword evidence="2" id="KW-1185">Reference proteome</keyword>
<comment type="caution">
    <text evidence="1">The sequence shown here is derived from an EMBL/GenBank/DDBJ whole genome shotgun (WGS) entry which is preliminary data.</text>
</comment>
<dbReference type="EMBL" id="LHPG02000003">
    <property type="protein sequence ID" value="PRW59987.1"/>
    <property type="molecule type" value="Genomic_DNA"/>
</dbReference>
<sequence length="193" mass="20826">MPVTQADVTREDACLQQTIADIDALLGIDVEAARAEAQAAAAAAPASGPSAAESAAVPAEWAHLPAEELVRRQKLVRRRDMLGARQTELTAAIDLHERKAAYHSQQLRKLRRDQRALAEEQQNVVDAIDPEATAAARLAAAQARAAEEEAELQSRRQFVIGFWGVFVALCAARSHIDSVAADGWLDSPGPFSW</sequence>
<dbReference type="AlphaFoldDB" id="A0A2P6U0Z1"/>
<evidence type="ECO:0000313" key="1">
    <source>
        <dbReference type="EMBL" id="PRW59987.1"/>
    </source>
</evidence>
<dbReference type="Proteomes" id="UP000239899">
    <property type="component" value="Unassembled WGS sequence"/>
</dbReference>
<accession>A0A2P6U0Z1</accession>
<protein>
    <submittedName>
        <fullName evidence="1">Uncharacterized protein</fullName>
    </submittedName>
</protein>
<reference evidence="1 2" key="1">
    <citation type="journal article" date="2018" name="Plant J.">
        <title>Genome sequences of Chlorella sorokiniana UTEX 1602 and Micractinium conductrix SAG 241.80: implications to maltose excretion by a green alga.</title>
        <authorList>
            <person name="Arriola M.B."/>
            <person name="Velmurugan N."/>
            <person name="Zhang Y."/>
            <person name="Plunkett M.H."/>
            <person name="Hondzo H."/>
            <person name="Barney B.M."/>
        </authorList>
    </citation>
    <scope>NUCLEOTIDE SEQUENCE [LARGE SCALE GENOMIC DNA]</scope>
    <source>
        <strain evidence="2">UTEX 1602</strain>
    </source>
</reference>
<evidence type="ECO:0000313" key="2">
    <source>
        <dbReference type="Proteomes" id="UP000239899"/>
    </source>
</evidence>
<gene>
    <name evidence="1" type="ORF">C2E21_1662</name>
</gene>
<name>A0A2P6U0Z1_CHLSO</name>